<dbReference type="Proteomes" id="UP000324897">
    <property type="component" value="Unassembled WGS sequence"/>
</dbReference>
<dbReference type="EMBL" id="RWGY01000026">
    <property type="protein sequence ID" value="TVU21009.1"/>
    <property type="molecule type" value="Genomic_DNA"/>
</dbReference>
<evidence type="ECO:0000313" key="3">
    <source>
        <dbReference type="EMBL" id="TVU21009.1"/>
    </source>
</evidence>
<sequence length="325" mass="36124">MPGCGTRGRGRGHFDAEHEVVVVVAGLWLWSLSRGQGYGCHPLVVVVVAVAWSGLWSWLWSLSSGRGCGRHPLVVPVVVDCPDPSSPPSLFSPILGVVYFALLRPGFESLLILVVWKLWKERNNRIFEFWTLQPVALSEEIIDEAHLWAAARSPGSPGVYSWKVHVTMFAQSAPDGTRRPLRIHEAPAPRATFFAGIEDASRQALAVLRYENADDMDDTQFRYYAQRPSASLEETWASTEGESLVMKETVRCHKATCRILTKVQDELADALKENLKLMEANKELSEQLAAAMDDEPIEDPQPSAPVPTRSPSRQQLRLQGAQPPH</sequence>
<keyword evidence="2" id="KW-0472">Membrane</keyword>
<name>A0A5J9UB95_9POAL</name>
<evidence type="ECO:0000256" key="1">
    <source>
        <dbReference type="SAM" id="MobiDB-lite"/>
    </source>
</evidence>
<accession>A0A5J9UB95</accession>
<evidence type="ECO:0000256" key="2">
    <source>
        <dbReference type="SAM" id="Phobius"/>
    </source>
</evidence>
<protein>
    <submittedName>
        <fullName evidence="3">Uncharacterized protein</fullName>
    </submittedName>
</protein>
<feature type="transmembrane region" description="Helical" evidence="2">
    <location>
        <begin position="94"/>
        <end position="116"/>
    </location>
</feature>
<feature type="region of interest" description="Disordered" evidence="1">
    <location>
        <begin position="286"/>
        <end position="325"/>
    </location>
</feature>
<organism evidence="3 4">
    <name type="scientific">Eragrostis curvula</name>
    <name type="common">weeping love grass</name>
    <dbReference type="NCBI Taxonomy" id="38414"/>
    <lineage>
        <taxon>Eukaryota</taxon>
        <taxon>Viridiplantae</taxon>
        <taxon>Streptophyta</taxon>
        <taxon>Embryophyta</taxon>
        <taxon>Tracheophyta</taxon>
        <taxon>Spermatophyta</taxon>
        <taxon>Magnoliopsida</taxon>
        <taxon>Liliopsida</taxon>
        <taxon>Poales</taxon>
        <taxon>Poaceae</taxon>
        <taxon>PACMAD clade</taxon>
        <taxon>Chloridoideae</taxon>
        <taxon>Eragrostideae</taxon>
        <taxon>Eragrostidinae</taxon>
        <taxon>Eragrostis</taxon>
    </lineage>
</organism>
<feature type="non-terminal residue" evidence="3">
    <location>
        <position position="1"/>
    </location>
</feature>
<gene>
    <name evidence="3" type="ORF">EJB05_30618</name>
</gene>
<comment type="caution">
    <text evidence="3">The sequence shown here is derived from an EMBL/GenBank/DDBJ whole genome shotgun (WGS) entry which is preliminary data.</text>
</comment>
<keyword evidence="2" id="KW-1133">Transmembrane helix</keyword>
<keyword evidence="4" id="KW-1185">Reference proteome</keyword>
<dbReference type="Gramene" id="TVU21009">
    <property type="protein sequence ID" value="TVU21009"/>
    <property type="gene ID" value="EJB05_30618"/>
</dbReference>
<dbReference type="AlphaFoldDB" id="A0A5J9UB95"/>
<feature type="transmembrane region" description="Helical" evidence="2">
    <location>
        <begin position="38"/>
        <end position="59"/>
    </location>
</feature>
<keyword evidence="2" id="KW-0812">Transmembrane</keyword>
<evidence type="ECO:0000313" key="4">
    <source>
        <dbReference type="Proteomes" id="UP000324897"/>
    </source>
</evidence>
<proteinExistence type="predicted"/>
<reference evidence="3 4" key="1">
    <citation type="journal article" date="2019" name="Sci. Rep.">
        <title>A high-quality genome of Eragrostis curvula grass provides insights into Poaceae evolution and supports new strategies to enhance forage quality.</title>
        <authorList>
            <person name="Carballo J."/>
            <person name="Santos B.A.C.M."/>
            <person name="Zappacosta D."/>
            <person name="Garbus I."/>
            <person name="Selva J.P."/>
            <person name="Gallo C.A."/>
            <person name="Diaz A."/>
            <person name="Albertini E."/>
            <person name="Caccamo M."/>
            <person name="Echenique V."/>
        </authorList>
    </citation>
    <scope>NUCLEOTIDE SEQUENCE [LARGE SCALE GENOMIC DNA]</scope>
    <source>
        <strain evidence="4">cv. Victoria</strain>
        <tissue evidence="3">Leaf</tissue>
    </source>
</reference>